<keyword evidence="5" id="KW-1185">Reference proteome</keyword>
<sequence>MDVGGMDHPAVDISAQQWLQGQGTSPAMLDIAEACYANEFGCSLDQLGLTEMITESRRWDAGDSYFTLDRPMMALAESLAQRLPDSILCRHLILAVPHAILKAGSIHFSPPLPAAKLAAMGRVKVSNAIKVILAFSQPFWPEDFLLFALEALCMSTGSANPLHPCSPQLLNLPFKATPIDQSQPPLPFLHQSPTGTSHRSLAPSSSPPDASASGSHSDFSHQQHAAASLSSPVPSSAAAGGSASGSDRHAASSFRGLAGNEAEAASANEPQNTPAAPGPAMHCLVGFLAGKRAEEMSSMRGSGIIRAALAQLDQVFATTKQARPASRA</sequence>
<comment type="caution">
    <text evidence="4">The sequence shown here is derived from an EMBL/GenBank/DDBJ whole genome shotgun (WGS) entry which is preliminary data.</text>
</comment>
<dbReference type="Gene3D" id="3.90.660.10">
    <property type="match status" value="1"/>
</dbReference>
<protein>
    <recommendedName>
        <fullName evidence="3">Amine oxidase domain-containing protein</fullName>
    </recommendedName>
</protein>
<gene>
    <name evidence="4" type="ORF">WJX74_008336</name>
</gene>
<evidence type="ECO:0000259" key="3">
    <source>
        <dbReference type="Pfam" id="PF01593"/>
    </source>
</evidence>
<dbReference type="InterPro" id="IPR050281">
    <property type="entry name" value="Flavin_monoamine_oxidase"/>
</dbReference>
<dbReference type="PANTHER" id="PTHR10742:SF418">
    <property type="entry name" value="AMINE OXIDASE DOMAIN-CONTAINING PROTEIN"/>
    <property type="match status" value="1"/>
</dbReference>
<dbReference type="GO" id="GO:0016491">
    <property type="term" value="F:oxidoreductase activity"/>
    <property type="evidence" value="ECO:0007669"/>
    <property type="project" value="InterPro"/>
</dbReference>
<feature type="compositionally biased region" description="Low complexity" evidence="2">
    <location>
        <begin position="200"/>
        <end position="245"/>
    </location>
</feature>
<dbReference type="SUPFAM" id="SSF51905">
    <property type="entry name" value="FAD/NAD(P)-binding domain"/>
    <property type="match status" value="1"/>
</dbReference>
<dbReference type="Pfam" id="PF01593">
    <property type="entry name" value="Amino_oxidase"/>
    <property type="match status" value="1"/>
</dbReference>
<organism evidence="4 5">
    <name type="scientific">Apatococcus lobatus</name>
    <dbReference type="NCBI Taxonomy" id="904363"/>
    <lineage>
        <taxon>Eukaryota</taxon>
        <taxon>Viridiplantae</taxon>
        <taxon>Chlorophyta</taxon>
        <taxon>core chlorophytes</taxon>
        <taxon>Trebouxiophyceae</taxon>
        <taxon>Chlorellales</taxon>
        <taxon>Chlorellaceae</taxon>
        <taxon>Apatococcus</taxon>
    </lineage>
</organism>
<proteinExistence type="inferred from homology"/>
<dbReference type="AlphaFoldDB" id="A0AAW1QH98"/>
<feature type="region of interest" description="Disordered" evidence="2">
    <location>
        <begin position="181"/>
        <end position="252"/>
    </location>
</feature>
<accession>A0AAW1QH98</accession>
<dbReference type="EMBL" id="JALJOS010000045">
    <property type="protein sequence ID" value="KAK9820697.1"/>
    <property type="molecule type" value="Genomic_DNA"/>
</dbReference>
<feature type="domain" description="Amine oxidase" evidence="3">
    <location>
        <begin position="86"/>
        <end position="143"/>
    </location>
</feature>
<name>A0AAW1QH98_9CHLO</name>
<dbReference type="InterPro" id="IPR036188">
    <property type="entry name" value="FAD/NAD-bd_sf"/>
</dbReference>
<evidence type="ECO:0000313" key="4">
    <source>
        <dbReference type="EMBL" id="KAK9820697.1"/>
    </source>
</evidence>
<evidence type="ECO:0000256" key="2">
    <source>
        <dbReference type="SAM" id="MobiDB-lite"/>
    </source>
</evidence>
<dbReference type="Proteomes" id="UP001438707">
    <property type="component" value="Unassembled WGS sequence"/>
</dbReference>
<evidence type="ECO:0000313" key="5">
    <source>
        <dbReference type="Proteomes" id="UP001438707"/>
    </source>
</evidence>
<reference evidence="4 5" key="1">
    <citation type="journal article" date="2024" name="Nat. Commun.">
        <title>Phylogenomics reveals the evolutionary origins of lichenization in chlorophyte algae.</title>
        <authorList>
            <person name="Puginier C."/>
            <person name="Libourel C."/>
            <person name="Otte J."/>
            <person name="Skaloud P."/>
            <person name="Haon M."/>
            <person name="Grisel S."/>
            <person name="Petersen M."/>
            <person name="Berrin J.G."/>
            <person name="Delaux P.M."/>
            <person name="Dal Grande F."/>
            <person name="Keller J."/>
        </authorList>
    </citation>
    <scope>NUCLEOTIDE SEQUENCE [LARGE SCALE GENOMIC DNA]</scope>
    <source>
        <strain evidence="4 5">SAG 2145</strain>
    </source>
</reference>
<evidence type="ECO:0000256" key="1">
    <source>
        <dbReference type="ARBA" id="ARBA00005995"/>
    </source>
</evidence>
<dbReference type="InterPro" id="IPR002937">
    <property type="entry name" value="Amino_oxidase"/>
</dbReference>
<dbReference type="PANTHER" id="PTHR10742">
    <property type="entry name" value="FLAVIN MONOAMINE OXIDASE"/>
    <property type="match status" value="1"/>
</dbReference>
<comment type="similarity">
    <text evidence="1">Belongs to the flavin monoamine oxidase family.</text>
</comment>